<gene>
    <name evidence="2" type="ORF">SAMN05443529_1571</name>
</gene>
<accession>A0A1G8LXX0</accession>
<proteinExistence type="predicted"/>
<keyword evidence="1" id="KW-1133">Transmembrane helix</keyword>
<keyword evidence="1" id="KW-0812">Transmembrane</keyword>
<dbReference type="OrthoDB" id="1798117at2"/>
<organism evidence="2 3">
    <name type="scientific">Desulfosporosinus hippei DSM 8344</name>
    <dbReference type="NCBI Taxonomy" id="1121419"/>
    <lineage>
        <taxon>Bacteria</taxon>
        <taxon>Bacillati</taxon>
        <taxon>Bacillota</taxon>
        <taxon>Clostridia</taxon>
        <taxon>Eubacteriales</taxon>
        <taxon>Desulfitobacteriaceae</taxon>
        <taxon>Desulfosporosinus</taxon>
    </lineage>
</organism>
<reference evidence="3" key="1">
    <citation type="submission" date="2016-10" db="EMBL/GenBank/DDBJ databases">
        <authorList>
            <person name="Varghese N."/>
            <person name="Submissions S."/>
        </authorList>
    </citation>
    <scope>NUCLEOTIDE SEQUENCE [LARGE SCALE GENOMIC DNA]</scope>
    <source>
        <strain evidence="3">DSM 8344</strain>
    </source>
</reference>
<evidence type="ECO:0000256" key="1">
    <source>
        <dbReference type="SAM" id="Phobius"/>
    </source>
</evidence>
<evidence type="ECO:0000313" key="3">
    <source>
        <dbReference type="Proteomes" id="UP000198656"/>
    </source>
</evidence>
<feature type="transmembrane region" description="Helical" evidence="1">
    <location>
        <begin position="12"/>
        <end position="32"/>
    </location>
</feature>
<feature type="transmembrane region" description="Helical" evidence="1">
    <location>
        <begin position="90"/>
        <end position="111"/>
    </location>
</feature>
<name>A0A1G8LXX0_9FIRM</name>
<keyword evidence="3" id="KW-1185">Reference proteome</keyword>
<dbReference type="AlphaFoldDB" id="A0A1G8LXX0"/>
<dbReference type="Proteomes" id="UP000198656">
    <property type="component" value="Unassembled WGS sequence"/>
</dbReference>
<keyword evidence="1" id="KW-0472">Membrane</keyword>
<protein>
    <submittedName>
        <fullName evidence="2">Uncharacterized protein</fullName>
    </submittedName>
</protein>
<sequence>MAKIKDRDTLSIVSGLIGLAGIMIVDGISQWADLSKRSYREASAGIFVSKREAMRLEGQILGTIMNGAVSILGANFIIKRMSTNGRDKLLVKGIMSGITFGAIATVIPNIVPKNRVKPKDATSNLSYVLSNVVYGLLTTFASAKLGHDSLFDVPPQNDYLKPTEKTSEQVKLSPVAR</sequence>
<evidence type="ECO:0000313" key="2">
    <source>
        <dbReference type="EMBL" id="SDI60582.1"/>
    </source>
</evidence>
<dbReference type="RefSeq" id="WP_092335872.1">
    <property type="nucleotide sequence ID" value="NZ_FNCP01000057.1"/>
</dbReference>
<feature type="transmembrane region" description="Helical" evidence="1">
    <location>
        <begin position="60"/>
        <end position="78"/>
    </location>
</feature>
<dbReference type="EMBL" id="FNCP01000057">
    <property type="protein sequence ID" value="SDI60582.1"/>
    <property type="molecule type" value="Genomic_DNA"/>
</dbReference>